<sequence>MGGEKRRATIELLPLLEAGGDRTRLRSPEQNPHTSLSPAGVRRPRLLASD</sequence>
<feature type="compositionally biased region" description="Polar residues" evidence="1">
    <location>
        <begin position="28"/>
        <end position="37"/>
    </location>
</feature>
<proteinExistence type="predicted"/>
<feature type="region of interest" description="Disordered" evidence="1">
    <location>
        <begin position="1"/>
        <end position="50"/>
    </location>
</feature>
<protein>
    <submittedName>
        <fullName evidence="2">Uncharacterized protein</fullName>
    </submittedName>
</protein>
<reference evidence="2" key="1">
    <citation type="submission" date="2014-09" db="EMBL/GenBank/DDBJ databases">
        <authorList>
            <person name="Magalhaes I.L.F."/>
            <person name="Oliveira U."/>
            <person name="Santos F.R."/>
            <person name="Vidigal T.H.D.A."/>
            <person name="Brescovit A.D."/>
            <person name="Santos A.J."/>
        </authorList>
    </citation>
    <scope>NUCLEOTIDE SEQUENCE</scope>
    <source>
        <tissue evidence="2">Shoot tissue taken approximately 20 cm above the soil surface</tissue>
    </source>
</reference>
<dbReference type="EMBL" id="GBRH01259857">
    <property type="protein sequence ID" value="JAD38038.1"/>
    <property type="molecule type" value="Transcribed_RNA"/>
</dbReference>
<dbReference type="AlphaFoldDB" id="A0A0A8ZK22"/>
<evidence type="ECO:0000313" key="2">
    <source>
        <dbReference type="EMBL" id="JAD38038.1"/>
    </source>
</evidence>
<reference evidence="2" key="2">
    <citation type="journal article" date="2015" name="Data Brief">
        <title>Shoot transcriptome of the giant reed, Arundo donax.</title>
        <authorList>
            <person name="Barrero R.A."/>
            <person name="Guerrero F.D."/>
            <person name="Moolhuijzen P."/>
            <person name="Goolsby J.A."/>
            <person name="Tidwell J."/>
            <person name="Bellgard S.E."/>
            <person name="Bellgard M.I."/>
        </authorList>
    </citation>
    <scope>NUCLEOTIDE SEQUENCE</scope>
    <source>
        <tissue evidence="2">Shoot tissue taken approximately 20 cm above the soil surface</tissue>
    </source>
</reference>
<accession>A0A0A8ZK22</accession>
<name>A0A0A8ZK22_ARUDO</name>
<organism evidence="2">
    <name type="scientific">Arundo donax</name>
    <name type="common">Giant reed</name>
    <name type="synonym">Donax arundinaceus</name>
    <dbReference type="NCBI Taxonomy" id="35708"/>
    <lineage>
        <taxon>Eukaryota</taxon>
        <taxon>Viridiplantae</taxon>
        <taxon>Streptophyta</taxon>
        <taxon>Embryophyta</taxon>
        <taxon>Tracheophyta</taxon>
        <taxon>Spermatophyta</taxon>
        <taxon>Magnoliopsida</taxon>
        <taxon>Liliopsida</taxon>
        <taxon>Poales</taxon>
        <taxon>Poaceae</taxon>
        <taxon>PACMAD clade</taxon>
        <taxon>Arundinoideae</taxon>
        <taxon>Arundineae</taxon>
        <taxon>Arundo</taxon>
    </lineage>
</organism>
<evidence type="ECO:0000256" key="1">
    <source>
        <dbReference type="SAM" id="MobiDB-lite"/>
    </source>
</evidence>